<gene>
    <name evidence="1" type="ORF">RMSM_00878</name>
</gene>
<evidence type="ECO:0000313" key="2">
    <source>
        <dbReference type="Proteomes" id="UP000011991"/>
    </source>
</evidence>
<reference evidence="1 2" key="1">
    <citation type="journal article" date="2013" name="Mar. Genomics">
        <title>Expression of sulfatases in Rhodopirellula baltica and the diversity of sulfatases in the genus Rhodopirellula.</title>
        <authorList>
            <person name="Wegner C.E."/>
            <person name="Richter-Heitmann T."/>
            <person name="Klindworth A."/>
            <person name="Klockow C."/>
            <person name="Richter M."/>
            <person name="Achstetter T."/>
            <person name="Glockner F.O."/>
            <person name="Harder J."/>
        </authorList>
    </citation>
    <scope>NUCLEOTIDE SEQUENCE [LARGE SCALE GENOMIC DNA]</scope>
    <source>
        <strain evidence="1 2">SM1</strain>
    </source>
</reference>
<name>M5RSB2_9BACT</name>
<dbReference type="EMBL" id="ANOG01000138">
    <property type="protein sequence ID" value="EMI22185.1"/>
    <property type="molecule type" value="Genomic_DNA"/>
</dbReference>
<accession>M5RSB2</accession>
<keyword evidence="2" id="KW-1185">Reference proteome</keyword>
<sequence>MRRRPFICARRLLVASIATYPNVENEADRFAECEPRKIRTTALCLV</sequence>
<protein>
    <submittedName>
        <fullName evidence="1">Uncharacterized protein</fullName>
    </submittedName>
</protein>
<comment type="caution">
    <text evidence="1">The sequence shown here is derived from an EMBL/GenBank/DDBJ whole genome shotgun (WGS) entry which is preliminary data.</text>
</comment>
<organism evidence="1 2">
    <name type="scientific">Rhodopirellula maiorica SM1</name>
    <dbReference type="NCBI Taxonomy" id="1265738"/>
    <lineage>
        <taxon>Bacteria</taxon>
        <taxon>Pseudomonadati</taxon>
        <taxon>Planctomycetota</taxon>
        <taxon>Planctomycetia</taxon>
        <taxon>Pirellulales</taxon>
        <taxon>Pirellulaceae</taxon>
        <taxon>Novipirellula</taxon>
    </lineage>
</organism>
<dbReference type="AlphaFoldDB" id="M5RSB2"/>
<evidence type="ECO:0000313" key="1">
    <source>
        <dbReference type="EMBL" id="EMI22185.1"/>
    </source>
</evidence>
<proteinExistence type="predicted"/>
<dbReference type="PATRIC" id="fig|1265738.3.peg.874"/>
<dbReference type="Proteomes" id="UP000011991">
    <property type="component" value="Unassembled WGS sequence"/>
</dbReference>